<dbReference type="EMBL" id="BAABIK010000005">
    <property type="protein sequence ID" value="GAA4934365.1"/>
    <property type="molecule type" value="Genomic_DNA"/>
</dbReference>
<feature type="region of interest" description="Disordered" evidence="1">
    <location>
        <begin position="29"/>
        <end position="55"/>
    </location>
</feature>
<evidence type="ECO:0000256" key="1">
    <source>
        <dbReference type="SAM" id="MobiDB-lite"/>
    </source>
</evidence>
<evidence type="ECO:0000313" key="2">
    <source>
        <dbReference type="EMBL" id="GAA4934365.1"/>
    </source>
</evidence>
<accession>A0ABP9GA79</accession>
<name>A0ABP9GA79_9ACTN</name>
<proteinExistence type="predicted"/>
<gene>
    <name evidence="2" type="ORF">GCM10023224_13630</name>
</gene>
<organism evidence="2 3">
    <name type="scientific">Streptomonospora halophila</name>
    <dbReference type="NCBI Taxonomy" id="427369"/>
    <lineage>
        <taxon>Bacteria</taxon>
        <taxon>Bacillati</taxon>
        <taxon>Actinomycetota</taxon>
        <taxon>Actinomycetes</taxon>
        <taxon>Streptosporangiales</taxon>
        <taxon>Nocardiopsidaceae</taxon>
        <taxon>Streptomonospora</taxon>
    </lineage>
</organism>
<keyword evidence="3" id="KW-1185">Reference proteome</keyword>
<comment type="caution">
    <text evidence="2">The sequence shown here is derived from an EMBL/GenBank/DDBJ whole genome shotgun (WGS) entry which is preliminary data.</text>
</comment>
<feature type="compositionally biased region" description="Gly residues" evidence="1">
    <location>
        <begin position="41"/>
        <end position="55"/>
    </location>
</feature>
<protein>
    <submittedName>
        <fullName evidence="2">Uncharacterized protein</fullName>
    </submittedName>
</protein>
<sequence length="67" mass="6562">MEAEGGARRGWAASSVLGRRATAAAAFGGGTVRAGRHPGAEAGGRVGGGYRVGGGKRSAARLRAAVR</sequence>
<reference evidence="3" key="1">
    <citation type="journal article" date="2019" name="Int. J. Syst. Evol. Microbiol.">
        <title>The Global Catalogue of Microorganisms (GCM) 10K type strain sequencing project: providing services to taxonomists for standard genome sequencing and annotation.</title>
        <authorList>
            <consortium name="The Broad Institute Genomics Platform"/>
            <consortium name="The Broad Institute Genome Sequencing Center for Infectious Disease"/>
            <person name="Wu L."/>
            <person name="Ma J."/>
        </authorList>
    </citation>
    <scope>NUCLEOTIDE SEQUENCE [LARGE SCALE GENOMIC DNA]</scope>
    <source>
        <strain evidence="3">JCM 18123</strain>
    </source>
</reference>
<evidence type="ECO:0000313" key="3">
    <source>
        <dbReference type="Proteomes" id="UP001499993"/>
    </source>
</evidence>
<dbReference type="Proteomes" id="UP001499993">
    <property type="component" value="Unassembled WGS sequence"/>
</dbReference>